<sequence length="82" mass="8675">MTKRYSHCCGSARVTPAQTVAQARAQPGCQPQLVPPRAPAQILAPDHSKPAPISGRILSQARVTSGLESSLPDPQPQLVSHE</sequence>
<name>A0AA88JDE0_FICCA</name>
<dbReference type="EMBL" id="BTGU01000917">
    <property type="protein sequence ID" value="GMN69725.1"/>
    <property type="molecule type" value="Genomic_DNA"/>
</dbReference>
<comment type="caution">
    <text evidence="1">The sequence shown here is derived from an EMBL/GenBank/DDBJ whole genome shotgun (WGS) entry which is preliminary data.</text>
</comment>
<dbReference type="AlphaFoldDB" id="A0AA88JDE0"/>
<reference evidence="1" key="1">
    <citation type="submission" date="2023-07" db="EMBL/GenBank/DDBJ databases">
        <title>draft genome sequence of fig (Ficus carica).</title>
        <authorList>
            <person name="Takahashi T."/>
            <person name="Nishimura K."/>
        </authorList>
    </citation>
    <scope>NUCLEOTIDE SEQUENCE</scope>
</reference>
<dbReference type="Proteomes" id="UP001187192">
    <property type="component" value="Unassembled WGS sequence"/>
</dbReference>
<gene>
    <name evidence="1" type="ORF">TIFTF001_038772</name>
</gene>
<accession>A0AA88JDE0</accession>
<evidence type="ECO:0000313" key="2">
    <source>
        <dbReference type="Proteomes" id="UP001187192"/>
    </source>
</evidence>
<evidence type="ECO:0000313" key="1">
    <source>
        <dbReference type="EMBL" id="GMN69725.1"/>
    </source>
</evidence>
<protein>
    <submittedName>
        <fullName evidence="1">Uncharacterized protein</fullName>
    </submittedName>
</protein>
<keyword evidence="2" id="KW-1185">Reference proteome</keyword>
<organism evidence="1 2">
    <name type="scientific">Ficus carica</name>
    <name type="common">Common fig</name>
    <dbReference type="NCBI Taxonomy" id="3494"/>
    <lineage>
        <taxon>Eukaryota</taxon>
        <taxon>Viridiplantae</taxon>
        <taxon>Streptophyta</taxon>
        <taxon>Embryophyta</taxon>
        <taxon>Tracheophyta</taxon>
        <taxon>Spermatophyta</taxon>
        <taxon>Magnoliopsida</taxon>
        <taxon>eudicotyledons</taxon>
        <taxon>Gunneridae</taxon>
        <taxon>Pentapetalae</taxon>
        <taxon>rosids</taxon>
        <taxon>fabids</taxon>
        <taxon>Rosales</taxon>
        <taxon>Moraceae</taxon>
        <taxon>Ficeae</taxon>
        <taxon>Ficus</taxon>
    </lineage>
</organism>
<proteinExistence type="predicted"/>